<dbReference type="EMBL" id="PVLR01000038">
    <property type="protein sequence ID" value="PRD68094.1"/>
    <property type="molecule type" value="Genomic_DNA"/>
</dbReference>
<dbReference type="NCBIfam" id="TIGR01730">
    <property type="entry name" value="RND_mfp"/>
    <property type="match status" value="1"/>
</dbReference>
<dbReference type="AlphaFoldDB" id="A0A2S9KCF0"/>
<dbReference type="GO" id="GO:0015562">
    <property type="term" value="F:efflux transmembrane transporter activity"/>
    <property type="evidence" value="ECO:0007669"/>
    <property type="project" value="TreeGrafter"/>
</dbReference>
<dbReference type="PANTHER" id="PTHR30469:SF15">
    <property type="entry name" value="HLYD FAMILY OF SECRETION PROTEINS"/>
    <property type="match status" value="1"/>
</dbReference>
<dbReference type="Gene3D" id="2.40.30.170">
    <property type="match status" value="1"/>
</dbReference>
<evidence type="ECO:0000313" key="4">
    <source>
        <dbReference type="Proteomes" id="UP000238326"/>
    </source>
</evidence>
<feature type="coiled-coil region" evidence="2">
    <location>
        <begin position="156"/>
        <end position="197"/>
    </location>
</feature>
<evidence type="ECO:0000313" key="3">
    <source>
        <dbReference type="EMBL" id="PRD68094.1"/>
    </source>
</evidence>
<name>A0A2S9KCF0_9BURK</name>
<gene>
    <name evidence="3" type="ORF">C6P61_13025</name>
</gene>
<proteinExistence type="inferred from homology"/>
<dbReference type="Gene3D" id="2.40.420.20">
    <property type="match status" value="1"/>
</dbReference>
<keyword evidence="4" id="KW-1185">Reference proteome</keyword>
<dbReference type="GO" id="GO:1990281">
    <property type="term" value="C:efflux pump complex"/>
    <property type="evidence" value="ECO:0007669"/>
    <property type="project" value="TreeGrafter"/>
</dbReference>
<accession>A0A2S9KCF0</accession>
<dbReference type="Proteomes" id="UP000238326">
    <property type="component" value="Unassembled WGS sequence"/>
</dbReference>
<keyword evidence="2" id="KW-0175">Coiled coil</keyword>
<dbReference type="PANTHER" id="PTHR30469">
    <property type="entry name" value="MULTIDRUG RESISTANCE PROTEIN MDTA"/>
    <property type="match status" value="1"/>
</dbReference>
<organism evidence="3 4">
    <name type="scientific">Malikia spinosa</name>
    <dbReference type="NCBI Taxonomy" id="86180"/>
    <lineage>
        <taxon>Bacteria</taxon>
        <taxon>Pseudomonadati</taxon>
        <taxon>Pseudomonadota</taxon>
        <taxon>Betaproteobacteria</taxon>
        <taxon>Burkholderiales</taxon>
        <taxon>Comamonadaceae</taxon>
        <taxon>Malikia</taxon>
    </lineage>
</organism>
<protein>
    <submittedName>
        <fullName evidence="3">Efflux transporter periplasmic adaptor subunit</fullName>
    </submittedName>
</protein>
<dbReference type="Gene3D" id="2.40.50.100">
    <property type="match status" value="1"/>
</dbReference>
<sequence>MTVSAPLKRRFLLVGSVVLLVLLFLFVLLRTGPLAPVQVTVAEVRSGRFTPELFGIGTLEARRHWMLGPTSPGRVLTVKADVGDQVRAGQLLAEMDPVDLDQRLQALDASIARASSAQAAAAAQQADVQARRELAAANLRRNQELARQNFISLSALEARSQELASAEAALQSARATAQAAAQDALRAKAERAALQQQRANAKLFAPADAVVSAREAEPGSTVVAGQAVLRLIDPASLWARVRLDQGRSAGLVPGLPARLLLRSRPHEPVPARVARVEWLSDSVTEERIAQLSLDQTPPGLSVGEMLEASIELPAIADSLLLPAASLQRQGGATGVWRLQGGRLAFAPVQVGATSLDGQVQILAGLESGDRVVVYSQQPLSADSRIKVVDQLVRPAGAARTGP</sequence>
<dbReference type="Gene3D" id="1.10.287.470">
    <property type="entry name" value="Helix hairpin bin"/>
    <property type="match status" value="1"/>
</dbReference>
<dbReference type="OrthoDB" id="9806939at2"/>
<comment type="similarity">
    <text evidence="1">Belongs to the membrane fusion protein (MFP) (TC 8.A.1) family.</text>
</comment>
<dbReference type="RefSeq" id="WP_105730364.1">
    <property type="nucleotide sequence ID" value="NZ_PVLR01000038.1"/>
</dbReference>
<dbReference type="InterPro" id="IPR006143">
    <property type="entry name" value="RND_pump_MFP"/>
</dbReference>
<evidence type="ECO:0000256" key="1">
    <source>
        <dbReference type="ARBA" id="ARBA00009477"/>
    </source>
</evidence>
<dbReference type="SUPFAM" id="SSF111369">
    <property type="entry name" value="HlyD-like secretion proteins"/>
    <property type="match status" value="1"/>
</dbReference>
<reference evidence="3 4" key="1">
    <citation type="submission" date="2018-03" db="EMBL/GenBank/DDBJ databases">
        <title>Comparative genomics illustrates the genes involved in a hyperalkaliphilic mechanisms of Serpentinomonas isolated from highly-alkaline calcium-rich serpentinized springs.</title>
        <authorList>
            <person name="Suzuki S."/>
            <person name="Ishii S."/>
            <person name="Walworth N."/>
            <person name="Bird L."/>
            <person name="Kuenen J.G."/>
            <person name="Nealson K.H."/>
        </authorList>
    </citation>
    <scope>NUCLEOTIDE SEQUENCE [LARGE SCALE GENOMIC DNA]</scope>
    <source>
        <strain evidence="3 4">83</strain>
    </source>
</reference>
<comment type="caution">
    <text evidence="3">The sequence shown here is derived from an EMBL/GenBank/DDBJ whole genome shotgun (WGS) entry which is preliminary data.</text>
</comment>
<evidence type="ECO:0000256" key="2">
    <source>
        <dbReference type="SAM" id="Coils"/>
    </source>
</evidence>